<name>A0A565BTX1_9BRAS</name>
<evidence type="ECO:0000256" key="1">
    <source>
        <dbReference type="SAM" id="MobiDB-lite"/>
    </source>
</evidence>
<dbReference type="Proteomes" id="UP000489600">
    <property type="component" value="Unassembled WGS sequence"/>
</dbReference>
<sequence>MDDDAQQNKEKMKNNLWNSAETKVLIELLVEGIQRGWRDSSGSINKATVENKILPVLNERMKCQKVYKNYQSRYKYLKSQYQSYVDLQHNSSGFGWDPTTKKFTATDEVWHGYLKAHPNHKYMRYDTHDQFEDLKTIFDGTTANGSNSVGLGATTDARTYQIGENQVKENLNFYESVDDVDDASPFLDKNIKTRVEKLHPRKRSRSEACNNAEELKSDNNDPMITVSNKILSIIKQREERQQKEAEKKRRKK</sequence>
<keyword evidence="4" id="KW-1185">Reference proteome</keyword>
<dbReference type="PANTHER" id="PTHR47864">
    <property type="entry name" value="TRANSMEMBRANE PROTEIN"/>
    <property type="match status" value="1"/>
</dbReference>
<accession>A0A565BTX1</accession>
<evidence type="ECO:0000259" key="2">
    <source>
        <dbReference type="Pfam" id="PF12776"/>
    </source>
</evidence>
<reference evidence="3" key="1">
    <citation type="submission" date="2019-07" db="EMBL/GenBank/DDBJ databases">
        <authorList>
            <person name="Dittberner H."/>
        </authorList>
    </citation>
    <scope>NUCLEOTIDE SEQUENCE [LARGE SCALE GENOMIC DNA]</scope>
</reference>
<gene>
    <name evidence="3" type="ORF">ANE_LOCUS15271</name>
</gene>
<dbReference type="EMBL" id="CABITT030000005">
    <property type="protein sequence ID" value="VVB04827.1"/>
    <property type="molecule type" value="Genomic_DNA"/>
</dbReference>
<dbReference type="InterPro" id="IPR055314">
    <property type="entry name" value="At2g29880-like"/>
</dbReference>
<comment type="caution">
    <text evidence="3">The sequence shown here is derived from an EMBL/GenBank/DDBJ whole genome shotgun (WGS) entry which is preliminary data.</text>
</comment>
<organism evidence="3 4">
    <name type="scientific">Arabis nemorensis</name>
    <dbReference type="NCBI Taxonomy" id="586526"/>
    <lineage>
        <taxon>Eukaryota</taxon>
        <taxon>Viridiplantae</taxon>
        <taxon>Streptophyta</taxon>
        <taxon>Embryophyta</taxon>
        <taxon>Tracheophyta</taxon>
        <taxon>Spermatophyta</taxon>
        <taxon>Magnoliopsida</taxon>
        <taxon>eudicotyledons</taxon>
        <taxon>Gunneridae</taxon>
        <taxon>Pentapetalae</taxon>
        <taxon>rosids</taxon>
        <taxon>malvids</taxon>
        <taxon>Brassicales</taxon>
        <taxon>Brassicaceae</taxon>
        <taxon>Arabideae</taxon>
        <taxon>Arabis</taxon>
    </lineage>
</organism>
<dbReference type="OrthoDB" id="1101689at2759"/>
<feature type="domain" description="Myb/SANT-like" evidence="2">
    <location>
        <begin position="17"/>
        <end position="113"/>
    </location>
</feature>
<protein>
    <recommendedName>
        <fullName evidence="2">Myb/SANT-like domain-containing protein</fullName>
    </recommendedName>
</protein>
<evidence type="ECO:0000313" key="4">
    <source>
        <dbReference type="Proteomes" id="UP000489600"/>
    </source>
</evidence>
<feature type="region of interest" description="Disordered" evidence="1">
    <location>
        <begin position="199"/>
        <end position="222"/>
    </location>
</feature>
<dbReference type="AlphaFoldDB" id="A0A565BTX1"/>
<dbReference type="PANTHER" id="PTHR47864:SF10">
    <property type="entry name" value="MYB_SANT-LIKE DNA-BINDING DOMAIN PROTEIN"/>
    <property type="match status" value="1"/>
</dbReference>
<dbReference type="Pfam" id="PF12776">
    <property type="entry name" value="Myb_DNA-bind_3"/>
    <property type="match status" value="1"/>
</dbReference>
<dbReference type="InterPro" id="IPR024752">
    <property type="entry name" value="Myb/SANT-like_dom"/>
</dbReference>
<proteinExistence type="predicted"/>
<evidence type="ECO:0000313" key="3">
    <source>
        <dbReference type="EMBL" id="VVB04827.1"/>
    </source>
</evidence>